<reference evidence="3" key="1">
    <citation type="journal article" date="2013" name="New Phytol.">
        <title>Comparative genomic and transcriptomic analyses reveal the hemibiotrophic stage shift of Colletotrichum fungi.</title>
        <authorList>
            <person name="Gan P."/>
            <person name="Ikeda K."/>
            <person name="Irieda H."/>
            <person name="Narusaka M."/>
            <person name="O'Connell R.J."/>
            <person name="Narusaka Y."/>
            <person name="Takano Y."/>
            <person name="Kubo Y."/>
            <person name="Shirasu K."/>
        </authorList>
    </citation>
    <scope>NUCLEOTIDE SEQUENCE [LARGE SCALE GENOMIC DNA]</scope>
    <source>
        <strain evidence="3">104-T / ATCC 96160 / CBS 514.97 / LARS 414 / MAFF 240422</strain>
    </source>
</reference>
<comment type="caution">
    <text evidence="2">The sequence shown here is derived from an EMBL/GenBank/DDBJ whole genome shotgun (WGS) entry which is preliminary data.</text>
</comment>
<dbReference type="PROSITE" id="PS00012">
    <property type="entry name" value="PHOSPHOPANTETHEINE"/>
    <property type="match status" value="1"/>
</dbReference>
<dbReference type="InterPro" id="IPR020806">
    <property type="entry name" value="PKS_PP-bd"/>
</dbReference>
<dbReference type="HOGENOM" id="CLU_2084723_0_0_1"/>
<dbReference type="AlphaFoldDB" id="N4VQY9"/>
<protein>
    <submittedName>
        <fullName evidence="2">Highly reducing polyketide synthase sdnO</fullName>
    </submittedName>
</protein>
<dbReference type="Gene3D" id="1.10.1200.10">
    <property type="entry name" value="ACP-like"/>
    <property type="match status" value="1"/>
</dbReference>
<dbReference type="STRING" id="1213857.N4VQY9"/>
<accession>N4VQY9</accession>
<keyword evidence="3" id="KW-1185">Reference proteome</keyword>
<dbReference type="InterPro" id="IPR009081">
    <property type="entry name" value="PP-bd_ACP"/>
</dbReference>
<evidence type="ECO:0000313" key="3">
    <source>
        <dbReference type="Proteomes" id="UP000014480"/>
    </source>
</evidence>
<dbReference type="SMART" id="SM00823">
    <property type="entry name" value="PKS_PP"/>
    <property type="match status" value="1"/>
</dbReference>
<dbReference type="InterPro" id="IPR006162">
    <property type="entry name" value="Ppantetheine_attach_site"/>
</dbReference>
<dbReference type="PROSITE" id="PS50075">
    <property type="entry name" value="CARRIER"/>
    <property type="match status" value="1"/>
</dbReference>
<gene>
    <name evidence="2" type="primary">sdnO</name>
    <name evidence="2" type="ORF">Cob_v012613</name>
</gene>
<evidence type="ECO:0000313" key="2">
    <source>
        <dbReference type="EMBL" id="TDZ14479.1"/>
    </source>
</evidence>
<dbReference type="EMBL" id="AMCV02000050">
    <property type="protein sequence ID" value="TDZ14479.1"/>
    <property type="molecule type" value="Genomic_DNA"/>
</dbReference>
<dbReference type="GO" id="GO:0031177">
    <property type="term" value="F:phosphopantetheine binding"/>
    <property type="evidence" value="ECO:0007669"/>
    <property type="project" value="InterPro"/>
</dbReference>
<dbReference type="eggNOG" id="ENOG502RP9H">
    <property type="taxonomic scope" value="Eukaryota"/>
</dbReference>
<dbReference type="InterPro" id="IPR036736">
    <property type="entry name" value="ACP-like_sf"/>
</dbReference>
<dbReference type="Proteomes" id="UP000014480">
    <property type="component" value="Unassembled WGS sequence"/>
</dbReference>
<dbReference type="Pfam" id="PF00550">
    <property type="entry name" value="PP-binding"/>
    <property type="match status" value="1"/>
</dbReference>
<proteinExistence type="predicted"/>
<dbReference type="SUPFAM" id="SSF47336">
    <property type="entry name" value="ACP-like"/>
    <property type="match status" value="1"/>
</dbReference>
<name>N4VQY9_COLOR</name>
<reference evidence="3" key="2">
    <citation type="journal article" date="2019" name="Mol. Plant Microbe Interact.">
        <title>Genome sequence resources for four phytopathogenic fungi from the Colletotrichum orbiculare species complex.</title>
        <authorList>
            <person name="Gan P."/>
            <person name="Tsushima A."/>
            <person name="Narusaka M."/>
            <person name="Narusaka Y."/>
            <person name="Takano Y."/>
            <person name="Kubo Y."/>
            <person name="Shirasu K."/>
        </authorList>
    </citation>
    <scope>GENOME REANNOTATION</scope>
    <source>
        <strain evidence="3">104-T / ATCC 96160 / CBS 514.97 / LARS 414 / MAFF 240422</strain>
    </source>
</reference>
<feature type="region of interest" description="Disordered" evidence="1">
    <location>
        <begin position="1"/>
        <end position="55"/>
    </location>
</feature>
<sequence>MNQNYSMAVRKGIADGGTSQAKTANGAGGKPRKSVESQDVRGSLTQKVADITTMDNDELKPTSRLEDLGLDSLVAVELRNFIRREWGVELGLNQIVGGGGLASLAEAIRSSQADFSG</sequence>
<organism evidence="2 3">
    <name type="scientific">Colletotrichum orbiculare (strain 104-T / ATCC 96160 / CBS 514.97 / LARS 414 / MAFF 240422)</name>
    <name type="common">Cucumber anthracnose fungus</name>
    <name type="synonym">Colletotrichum lagenarium</name>
    <dbReference type="NCBI Taxonomy" id="1213857"/>
    <lineage>
        <taxon>Eukaryota</taxon>
        <taxon>Fungi</taxon>
        <taxon>Dikarya</taxon>
        <taxon>Ascomycota</taxon>
        <taxon>Pezizomycotina</taxon>
        <taxon>Sordariomycetes</taxon>
        <taxon>Hypocreomycetidae</taxon>
        <taxon>Glomerellales</taxon>
        <taxon>Glomerellaceae</taxon>
        <taxon>Colletotrichum</taxon>
        <taxon>Colletotrichum orbiculare species complex</taxon>
    </lineage>
</organism>
<dbReference type="OrthoDB" id="4851685at2759"/>
<evidence type="ECO:0000256" key="1">
    <source>
        <dbReference type="SAM" id="MobiDB-lite"/>
    </source>
</evidence>